<dbReference type="Proteomes" id="UP001567538">
    <property type="component" value="Unassembled WGS sequence"/>
</dbReference>
<gene>
    <name evidence="1" type="ORF">AAHA92_16631</name>
</gene>
<comment type="caution">
    <text evidence="1">The sequence shown here is derived from an EMBL/GenBank/DDBJ whole genome shotgun (WGS) entry which is preliminary data.</text>
</comment>
<dbReference type="PANTHER" id="PTHR48237:SF1">
    <property type="entry name" value="SPC97_SPC98 FAMILY OF SPINDLE POLE BODY (SBP) COMPONENT"/>
    <property type="match status" value="1"/>
</dbReference>
<evidence type="ECO:0000313" key="2">
    <source>
        <dbReference type="Proteomes" id="UP001567538"/>
    </source>
</evidence>
<dbReference type="AlphaFoldDB" id="A0ABD1GZB8"/>
<organism evidence="1 2">
    <name type="scientific">Salvia divinorum</name>
    <name type="common">Maria pastora</name>
    <name type="synonym">Diviner's sage</name>
    <dbReference type="NCBI Taxonomy" id="28513"/>
    <lineage>
        <taxon>Eukaryota</taxon>
        <taxon>Viridiplantae</taxon>
        <taxon>Streptophyta</taxon>
        <taxon>Embryophyta</taxon>
        <taxon>Tracheophyta</taxon>
        <taxon>Spermatophyta</taxon>
        <taxon>Magnoliopsida</taxon>
        <taxon>eudicotyledons</taxon>
        <taxon>Gunneridae</taxon>
        <taxon>Pentapetalae</taxon>
        <taxon>asterids</taxon>
        <taxon>lamiids</taxon>
        <taxon>Lamiales</taxon>
        <taxon>Lamiaceae</taxon>
        <taxon>Nepetoideae</taxon>
        <taxon>Mentheae</taxon>
        <taxon>Salviinae</taxon>
        <taxon>Salvia</taxon>
        <taxon>Salvia subgen. Calosphace</taxon>
    </lineage>
</organism>
<reference evidence="1 2" key="1">
    <citation type="submission" date="2024-06" db="EMBL/GenBank/DDBJ databases">
        <title>A chromosome level genome sequence of Diviner's sage (Salvia divinorum).</title>
        <authorList>
            <person name="Ford S.A."/>
            <person name="Ro D.-K."/>
            <person name="Ness R.W."/>
            <person name="Phillips M.A."/>
        </authorList>
    </citation>
    <scope>NUCLEOTIDE SEQUENCE [LARGE SCALE GENOMIC DNA]</scope>
    <source>
        <strain evidence="1">SAF-2024a</strain>
        <tissue evidence="1">Leaf</tissue>
    </source>
</reference>
<keyword evidence="2" id="KW-1185">Reference proteome</keyword>
<accession>A0ABD1GZB8</accession>
<dbReference type="PANTHER" id="PTHR48237">
    <property type="entry name" value="GAMMA-TUBULIN COMPLEX COMPONENT"/>
    <property type="match status" value="1"/>
</dbReference>
<evidence type="ECO:0000313" key="1">
    <source>
        <dbReference type="EMBL" id="KAL1548393.1"/>
    </source>
</evidence>
<sequence>MDAKDVLGNNDIDDVRWLCSLTESELDLLIGLKNLVNMRANKIGHEDLAKKFDLHMLRTFSFIFMEHLKGQQKDLPVASSNLLKQSLSGSFAIMTAEDLHLYLYSDKRKRFFYKFFQDMPPSQKQKTSN</sequence>
<dbReference type="EMBL" id="JBEAFC010000007">
    <property type="protein sequence ID" value="KAL1548393.1"/>
    <property type="molecule type" value="Genomic_DNA"/>
</dbReference>
<name>A0ABD1GZB8_SALDI</name>
<proteinExistence type="predicted"/>
<protein>
    <submittedName>
        <fullName evidence="1">Uncharacterized protein</fullName>
    </submittedName>
</protein>